<reference evidence="2 3" key="1">
    <citation type="journal article" date="2014" name="Int. J. Syst. Evol. Microbiol.">
        <title>Complete genome sequence of Corynebacterium casei LMG S-19264T (=DSM 44701T), isolated from a smear-ripened cheese.</title>
        <authorList>
            <consortium name="US DOE Joint Genome Institute (JGI-PGF)"/>
            <person name="Walter F."/>
            <person name="Albersmeier A."/>
            <person name="Kalinowski J."/>
            <person name="Ruckert C."/>
        </authorList>
    </citation>
    <scope>NUCLEOTIDE SEQUENCE [LARGE SCALE GENOMIC DNA]</scope>
    <source>
        <strain evidence="2 3">JCM 4255</strain>
    </source>
</reference>
<accession>A0A7G1N9R9</accession>
<feature type="compositionally biased region" description="Basic and acidic residues" evidence="1">
    <location>
        <begin position="76"/>
        <end position="87"/>
    </location>
</feature>
<gene>
    <name evidence="2" type="ORF">GCM10017668_08350</name>
</gene>
<proteinExistence type="predicted"/>
<dbReference type="EMBL" id="AP023439">
    <property type="protein sequence ID" value="BCL18992.1"/>
    <property type="molecule type" value="Genomic_DNA"/>
</dbReference>
<evidence type="ECO:0000313" key="3">
    <source>
        <dbReference type="Proteomes" id="UP000516373"/>
    </source>
</evidence>
<name>A0A7G1N9R9_9ACTN</name>
<dbReference type="AlphaFoldDB" id="A0A7G1N9R9"/>
<evidence type="ECO:0000256" key="1">
    <source>
        <dbReference type="SAM" id="MobiDB-lite"/>
    </source>
</evidence>
<evidence type="ECO:0000313" key="2">
    <source>
        <dbReference type="EMBL" id="BCL18992.1"/>
    </source>
</evidence>
<organism evidence="2 3">
    <name type="scientific">Streptomyces tuirus</name>
    <dbReference type="NCBI Taxonomy" id="68278"/>
    <lineage>
        <taxon>Bacteria</taxon>
        <taxon>Bacillati</taxon>
        <taxon>Actinomycetota</taxon>
        <taxon>Actinomycetes</taxon>
        <taxon>Kitasatosporales</taxon>
        <taxon>Streptomycetaceae</taxon>
        <taxon>Streptomyces</taxon>
    </lineage>
</organism>
<dbReference type="Proteomes" id="UP000516373">
    <property type="component" value="Chromosome"/>
</dbReference>
<dbReference type="KEGG" id="stui:GCM10017668_08350"/>
<sequence length="87" mass="8926">MPGARAFGELGERVPGSLCVTGIWFSEVAEQQVVSAVSTVREAAAAPGAPQRFGIAAEHRRAGPAQAVSSGSVGRRGTDRDQAHPGE</sequence>
<protein>
    <submittedName>
        <fullName evidence="2">Uncharacterized protein</fullName>
    </submittedName>
</protein>
<feature type="region of interest" description="Disordered" evidence="1">
    <location>
        <begin position="56"/>
        <end position="87"/>
    </location>
</feature>